<dbReference type="Gene3D" id="1.20.144.10">
    <property type="entry name" value="Phosphatidic acid phosphatase type 2/haloperoxidase"/>
    <property type="match status" value="1"/>
</dbReference>
<dbReference type="PANTHER" id="PTHR14969">
    <property type="entry name" value="SPHINGOSINE-1-PHOSPHATE PHOSPHOHYDROLASE"/>
    <property type="match status" value="1"/>
</dbReference>
<dbReference type="STRING" id="28094.SAMN06295900_11121"/>
<dbReference type="OrthoDB" id="9801622at2"/>
<evidence type="ECO:0000259" key="2">
    <source>
        <dbReference type="SMART" id="SM00014"/>
    </source>
</evidence>
<dbReference type="SMART" id="SM00014">
    <property type="entry name" value="acidPPc"/>
    <property type="match status" value="1"/>
</dbReference>
<gene>
    <name evidence="3" type="ORF">SAMN06295900_11121</name>
</gene>
<keyword evidence="4" id="KW-1185">Reference proteome</keyword>
<dbReference type="EMBL" id="FXAH01000011">
    <property type="protein sequence ID" value="SMF57497.1"/>
    <property type="molecule type" value="Genomic_DNA"/>
</dbReference>
<reference evidence="4" key="1">
    <citation type="submission" date="2017-04" db="EMBL/GenBank/DDBJ databases">
        <authorList>
            <person name="Varghese N."/>
            <person name="Submissions S."/>
        </authorList>
    </citation>
    <scope>NUCLEOTIDE SEQUENCE [LARGE SCALE GENOMIC DNA]</scope>
    <source>
        <strain evidence="4">Ballard 720</strain>
    </source>
</reference>
<dbReference type="InterPro" id="IPR000326">
    <property type="entry name" value="PAP2/HPO"/>
</dbReference>
<feature type="domain" description="Phosphatidic acid phosphatase type 2/haloperoxidase" evidence="2">
    <location>
        <begin position="61"/>
        <end position="179"/>
    </location>
</feature>
<evidence type="ECO:0000313" key="4">
    <source>
        <dbReference type="Proteomes" id="UP000192911"/>
    </source>
</evidence>
<dbReference type="Pfam" id="PF01569">
    <property type="entry name" value="PAP2"/>
    <property type="match status" value="1"/>
</dbReference>
<dbReference type="SUPFAM" id="SSF48317">
    <property type="entry name" value="Acid phosphatase/Vanadium-dependent haloperoxidase"/>
    <property type="match status" value="1"/>
</dbReference>
<feature type="transmembrane region" description="Helical" evidence="1">
    <location>
        <begin position="61"/>
        <end position="83"/>
    </location>
</feature>
<dbReference type="GeneID" id="95552867"/>
<dbReference type="PANTHER" id="PTHR14969:SF13">
    <property type="entry name" value="AT30094P"/>
    <property type="match status" value="1"/>
</dbReference>
<dbReference type="RefSeq" id="WP_085228933.1">
    <property type="nucleotide sequence ID" value="NZ_BSQD01000008.1"/>
</dbReference>
<evidence type="ECO:0000256" key="1">
    <source>
        <dbReference type="SAM" id="Phobius"/>
    </source>
</evidence>
<dbReference type="Proteomes" id="UP000192911">
    <property type="component" value="Unassembled WGS sequence"/>
</dbReference>
<keyword evidence="1" id="KW-1133">Transmembrane helix</keyword>
<feature type="transmembrane region" description="Helical" evidence="1">
    <location>
        <begin position="164"/>
        <end position="183"/>
    </location>
</feature>
<dbReference type="AlphaFoldDB" id="A0A1X7FSR4"/>
<organism evidence="3 4">
    <name type="scientific">Trinickia caryophylli</name>
    <name type="common">Paraburkholderia caryophylli</name>
    <dbReference type="NCBI Taxonomy" id="28094"/>
    <lineage>
        <taxon>Bacteria</taxon>
        <taxon>Pseudomonadati</taxon>
        <taxon>Pseudomonadota</taxon>
        <taxon>Betaproteobacteria</taxon>
        <taxon>Burkholderiales</taxon>
        <taxon>Burkholderiaceae</taxon>
        <taxon>Trinickia</taxon>
    </lineage>
</organism>
<evidence type="ECO:0000313" key="3">
    <source>
        <dbReference type="EMBL" id="SMF57497.1"/>
    </source>
</evidence>
<proteinExistence type="predicted"/>
<feature type="transmembrane region" description="Helical" evidence="1">
    <location>
        <begin position="139"/>
        <end position="158"/>
    </location>
</feature>
<protein>
    <submittedName>
        <fullName evidence="3">Undecaprenyl-diphosphatase</fullName>
    </submittedName>
</protein>
<sequence>MNGFDTAIQSFLTQHAFASVLLNHAVRVVAGLYTFKGFVLIPMLWWLWFKPQAQTEWRREMVIATILSGLAALVIGRALAHYLPFRLRPINNPELHLHFPPAGLHDPPFRTWGSFPSDHAMLWVAIAMGVFLTWRRLGVFALLYAAAFICLPRVYLGLHYPTDVIAGAALGVAIVYVMTRDAIRTRIAAPVLSAMQRFPSACYTFGFLLSFELITQFDELLMLEQSISKALS</sequence>
<keyword evidence="1" id="KW-0812">Transmembrane</keyword>
<dbReference type="InterPro" id="IPR036938">
    <property type="entry name" value="PAP2/HPO_sf"/>
</dbReference>
<keyword evidence="1" id="KW-0472">Membrane</keyword>
<dbReference type="CDD" id="cd01610">
    <property type="entry name" value="PAP2_like"/>
    <property type="match status" value="1"/>
</dbReference>
<name>A0A1X7FSR4_TRICW</name>
<feature type="transmembrane region" description="Helical" evidence="1">
    <location>
        <begin position="112"/>
        <end position="132"/>
    </location>
</feature>
<feature type="transmembrane region" description="Helical" evidence="1">
    <location>
        <begin position="30"/>
        <end position="49"/>
    </location>
</feature>
<accession>A0A1X7FSR4</accession>